<comment type="caution">
    <text evidence="1">The sequence shown here is derived from an EMBL/GenBank/DDBJ whole genome shotgun (WGS) entry which is preliminary data.</text>
</comment>
<keyword evidence="2" id="KW-1185">Reference proteome</keyword>
<dbReference type="Proteomes" id="UP000252733">
    <property type="component" value="Unassembled WGS sequence"/>
</dbReference>
<dbReference type="RefSeq" id="WP_114437797.1">
    <property type="nucleotide sequence ID" value="NZ_QPIZ01000025.1"/>
</dbReference>
<protein>
    <submittedName>
        <fullName evidence="1">Uncharacterized protein</fullName>
    </submittedName>
</protein>
<gene>
    <name evidence="1" type="ORF">DFO77_12569</name>
</gene>
<name>A0A368UR32_9BACT</name>
<evidence type="ECO:0000313" key="2">
    <source>
        <dbReference type="Proteomes" id="UP000252733"/>
    </source>
</evidence>
<dbReference type="AlphaFoldDB" id="A0A368UR32"/>
<organism evidence="1 2">
    <name type="scientific">Marinilabilia salmonicolor</name>
    <dbReference type="NCBI Taxonomy" id="989"/>
    <lineage>
        <taxon>Bacteria</taxon>
        <taxon>Pseudomonadati</taxon>
        <taxon>Bacteroidota</taxon>
        <taxon>Bacteroidia</taxon>
        <taxon>Marinilabiliales</taxon>
        <taxon>Marinilabiliaceae</taxon>
        <taxon>Marinilabilia</taxon>
    </lineage>
</organism>
<dbReference type="EMBL" id="QPIZ01000025">
    <property type="protein sequence ID" value="RCW29874.1"/>
    <property type="molecule type" value="Genomic_DNA"/>
</dbReference>
<reference evidence="1 2" key="1">
    <citation type="submission" date="2018-07" db="EMBL/GenBank/DDBJ databases">
        <title>Freshwater and sediment microbial communities from various areas in North America, analyzing microbe dynamics in response to fracking.</title>
        <authorList>
            <person name="Lamendella R."/>
        </authorList>
    </citation>
    <scope>NUCLEOTIDE SEQUENCE [LARGE SCALE GENOMIC DNA]</scope>
    <source>
        <strain evidence="1 2">160A</strain>
    </source>
</reference>
<evidence type="ECO:0000313" key="1">
    <source>
        <dbReference type="EMBL" id="RCW29874.1"/>
    </source>
</evidence>
<sequence>MNRDKKITLLKQIAAGTITAKDLPEPLPELHFKRLKSGLFKCKETKELLTLDEVRAINDKRPAPWQWFRCEEKEESGEITHIVLGKVTRRELLEDFSQDDFLELLKASS</sequence>
<proteinExistence type="predicted"/>
<accession>A0A368UR32</accession>